<keyword evidence="4" id="KW-0430">Lectin</keyword>
<evidence type="ECO:0000256" key="5">
    <source>
        <dbReference type="SAM" id="SignalP"/>
    </source>
</evidence>
<evidence type="ECO:0000256" key="1">
    <source>
        <dbReference type="ARBA" id="ARBA00004613"/>
    </source>
</evidence>
<dbReference type="Proteomes" id="UP000031443">
    <property type="component" value="Unassembled WGS sequence"/>
</dbReference>
<dbReference type="PROSITE" id="PS50041">
    <property type="entry name" value="C_TYPE_LECTIN_2"/>
    <property type="match status" value="1"/>
</dbReference>
<evidence type="ECO:0000256" key="3">
    <source>
        <dbReference type="ARBA" id="ARBA00022729"/>
    </source>
</evidence>
<dbReference type="Gene3D" id="3.10.100.10">
    <property type="entry name" value="Mannose-Binding Protein A, subunit A"/>
    <property type="match status" value="1"/>
</dbReference>
<accession>M7B9B7</accession>
<proteinExistence type="predicted"/>
<organism evidence="7 8">
    <name type="scientific">Chelonia mydas</name>
    <name type="common">Green sea-turtle</name>
    <name type="synonym">Chelonia agassizi</name>
    <dbReference type="NCBI Taxonomy" id="8469"/>
    <lineage>
        <taxon>Eukaryota</taxon>
        <taxon>Metazoa</taxon>
        <taxon>Chordata</taxon>
        <taxon>Craniata</taxon>
        <taxon>Vertebrata</taxon>
        <taxon>Euteleostomi</taxon>
        <taxon>Archelosauria</taxon>
        <taxon>Testudinata</taxon>
        <taxon>Testudines</taxon>
        <taxon>Cryptodira</taxon>
        <taxon>Durocryptodira</taxon>
        <taxon>Americhelydia</taxon>
        <taxon>Chelonioidea</taxon>
        <taxon>Cheloniidae</taxon>
        <taxon>Chelonia</taxon>
    </lineage>
</organism>
<dbReference type="EMBL" id="KB560900">
    <property type="protein sequence ID" value="EMP28758.1"/>
    <property type="molecule type" value="Genomic_DNA"/>
</dbReference>
<evidence type="ECO:0000313" key="7">
    <source>
        <dbReference type="EMBL" id="EMP28758.1"/>
    </source>
</evidence>
<evidence type="ECO:0000313" key="8">
    <source>
        <dbReference type="Proteomes" id="UP000031443"/>
    </source>
</evidence>
<dbReference type="GO" id="GO:0030246">
    <property type="term" value="F:carbohydrate binding"/>
    <property type="evidence" value="ECO:0007669"/>
    <property type="project" value="UniProtKB-KW"/>
</dbReference>
<dbReference type="PANTHER" id="PTHR22799">
    <property type="entry name" value="TETRANECTIN-RELATED"/>
    <property type="match status" value="1"/>
</dbReference>
<keyword evidence="8" id="KW-1185">Reference proteome</keyword>
<evidence type="ECO:0000256" key="2">
    <source>
        <dbReference type="ARBA" id="ARBA00022525"/>
    </source>
</evidence>
<sequence length="204" mass="22243">MLPRLFHIVTAIAFLLVTCHAWDFQEGILRIPGLNGLPVKEGKPGLKAFPGLRGLLASYVPKLQEIMKGFHNRIARLERVLTLDGTIKTVEKKMFATNRQEGNFQTTLEACKQAGGSIASPMNQGENDAVFSIVRLFNKCAYLGTEGRGIPGEVSSLNGTAPNYTDRHAGEPSDIGEENCTAMCTDGAWNGTSCNQYCLTICEF</sequence>
<dbReference type="InterPro" id="IPR016186">
    <property type="entry name" value="C-type_lectin-like/link_sf"/>
</dbReference>
<reference evidence="8" key="1">
    <citation type="journal article" date="2013" name="Nat. Genet.">
        <title>The draft genomes of soft-shell turtle and green sea turtle yield insights into the development and evolution of the turtle-specific body plan.</title>
        <authorList>
            <person name="Wang Z."/>
            <person name="Pascual-Anaya J."/>
            <person name="Zadissa A."/>
            <person name="Li W."/>
            <person name="Niimura Y."/>
            <person name="Huang Z."/>
            <person name="Li C."/>
            <person name="White S."/>
            <person name="Xiong Z."/>
            <person name="Fang D."/>
            <person name="Wang B."/>
            <person name="Ming Y."/>
            <person name="Chen Y."/>
            <person name="Zheng Y."/>
            <person name="Kuraku S."/>
            <person name="Pignatelli M."/>
            <person name="Herrero J."/>
            <person name="Beal K."/>
            <person name="Nozawa M."/>
            <person name="Li Q."/>
            <person name="Wang J."/>
            <person name="Zhang H."/>
            <person name="Yu L."/>
            <person name="Shigenobu S."/>
            <person name="Wang J."/>
            <person name="Liu J."/>
            <person name="Flicek P."/>
            <person name="Searle S."/>
            <person name="Wang J."/>
            <person name="Kuratani S."/>
            <person name="Yin Y."/>
            <person name="Aken B."/>
            <person name="Zhang G."/>
            <person name="Irie N."/>
        </authorList>
    </citation>
    <scope>NUCLEOTIDE SEQUENCE [LARGE SCALE GENOMIC DNA]</scope>
</reference>
<gene>
    <name evidence="7" type="ORF">UY3_14144</name>
</gene>
<feature type="chain" id="PRO_5004080095" evidence="5">
    <location>
        <begin position="22"/>
        <end position="204"/>
    </location>
</feature>
<dbReference type="InterPro" id="IPR051663">
    <property type="entry name" value="CLec_Tetranectin-domain"/>
</dbReference>
<dbReference type="GO" id="GO:0001503">
    <property type="term" value="P:ossification"/>
    <property type="evidence" value="ECO:0007669"/>
    <property type="project" value="TreeGrafter"/>
</dbReference>
<evidence type="ECO:0000259" key="6">
    <source>
        <dbReference type="PROSITE" id="PS50041"/>
    </source>
</evidence>
<dbReference type="InterPro" id="IPR001304">
    <property type="entry name" value="C-type_lectin-like"/>
</dbReference>
<protein>
    <submittedName>
        <fullName evidence="7">Pulmonary surfactant-associated protein A</fullName>
    </submittedName>
</protein>
<dbReference type="GO" id="GO:0005615">
    <property type="term" value="C:extracellular space"/>
    <property type="evidence" value="ECO:0007669"/>
    <property type="project" value="TreeGrafter"/>
</dbReference>
<keyword evidence="3 5" id="KW-0732">Signal</keyword>
<dbReference type="GO" id="GO:0008083">
    <property type="term" value="F:growth factor activity"/>
    <property type="evidence" value="ECO:0007669"/>
    <property type="project" value="TreeGrafter"/>
</dbReference>
<feature type="signal peptide" evidence="5">
    <location>
        <begin position="1"/>
        <end position="21"/>
    </location>
</feature>
<name>M7B9B7_CHEMY</name>
<dbReference type="AlphaFoldDB" id="M7B9B7"/>
<dbReference type="SUPFAM" id="SSF56436">
    <property type="entry name" value="C-type lectin-like"/>
    <property type="match status" value="1"/>
</dbReference>
<dbReference type="STRING" id="8469.M7B9B7"/>
<comment type="subcellular location">
    <subcellularLocation>
        <location evidence="1">Secreted</location>
    </subcellularLocation>
</comment>
<dbReference type="OrthoDB" id="10255512at2759"/>
<feature type="domain" description="C-type lectin" evidence="6">
    <location>
        <begin position="90"/>
        <end position="203"/>
    </location>
</feature>
<dbReference type="PANTHER" id="PTHR22799:SF1">
    <property type="entry name" value="C-TYPE LECTIN DOMAIN FAMILY 11 MEMBER A"/>
    <property type="match status" value="1"/>
</dbReference>
<keyword evidence="2" id="KW-0964">Secreted</keyword>
<dbReference type="SMART" id="SM00034">
    <property type="entry name" value="CLECT"/>
    <property type="match status" value="1"/>
</dbReference>
<dbReference type="InterPro" id="IPR016187">
    <property type="entry name" value="CTDL_fold"/>
</dbReference>
<dbReference type="Pfam" id="PF00059">
    <property type="entry name" value="Lectin_C"/>
    <property type="match status" value="1"/>
</dbReference>
<evidence type="ECO:0000256" key="4">
    <source>
        <dbReference type="ARBA" id="ARBA00022734"/>
    </source>
</evidence>